<evidence type="ECO:0000256" key="2">
    <source>
        <dbReference type="ARBA" id="ARBA00004401"/>
    </source>
</evidence>
<dbReference type="CDD" id="cd06530">
    <property type="entry name" value="S26_SPase_I"/>
    <property type="match status" value="1"/>
</dbReference>
<evidence type="ECO:0000256" key="5">
    <source>
        <dbReference type="ARBA" id="ARBA00022801"/>
    </source>
</evidence>
<evidence type="ECO:0000259" key="8">
    <source>
        <dbReference type="Pfam" id="PF10502"/>
    </source>
</evidence>
<sequence>MTSEDRDPETDVEESRSSLSPDAAADTADAPDATEASAASDASDAAVPYGGEEPAAEAAPAARRPARKGLPVWQESILLMVFAVVLAVVIKAFFVQAFYIPSESMEPGLVKNDRILVQKVSYWGGGSPQRGDVIVFKDPGGWLPASEEGDPSGVLAKVLAKIGLYPTGGHLVKRVIGVAGDTIHCCDDQGRLEVNGHALDERSYARVEGGDCYGPMPSGASKCDWTAGPVPPGHVFVMGDNRNHSADSTVHLCSDDVTDCVPGHEFVSTDLVVGRVFTLLWPFSRFEILHRPADFADVPDPS</sequence>
<keyword evidence="10" id="KW-1185">Reference proteome</keyword>
<accession>A0ABP7Y1E3</accession>
<dbReference type="PROSITE" id="PS00761">
    <property type="entry name" value="SPASE_I_3"/>
    <property type="match status" value="1"/>
</dbReference>
<keyword evidence="6" id="KW-0812">Transmembrane</keyword>
<dbReference type="EMBL" id="BAAAZH010000035">
    <property type="protein sequence ID" value="GAA4129237.1"/>
    <property type="molecule type" value="Genomic_DNA"/>
</dbReference>
<dbReference type="InterPro" id="IPR019533">
    <property type="entry name" value="Peptidase_S26"/>
</dbReference>
<evidence type="ECO:0000256" key="7">
    <source>
        <dbReference type="SAM" id="MobiDB-lite"/>
    </source>
</evidence>
<dbReference type="NCBIfam" id="TIGR02227">
    <property type="entry name" value="sigpep_I_bact"/>
    <property type="match status" value="1"/>
</dbReference>
<dbReference type="Pfam" id="PF10502">
    <property type="entry name" value="Peptidase_S26"/>
    <property type="match status" value="1"/>
</dbReference>
<comment type="subcellular location">
    <subcellularLocation>
        <location evidence="2">Cell membrane</location>
        <topology evidence="2">Single-pass type II membrane protein</topology>
    </subcellularLocation>
    <subcellularLocation>
        <location evidence="6">Membrane</location>
        <topology evidence="6">Single-pass type II membrane protein</topology>
    </subcellularLocation>
</comment>
<organism evidence="9 10">
    <name type="scientific">Nocardioides fonticola</name>
    <dbReference type="NCBI Taxonomy" id="450363"/>
    <lineage>
        <taxon>Bacteria</taxon>
        <taxon>Bacillati</taxon>
        <taxon>Actinomycetota</taxon>
        <taxon>Actinomycetes</taxon>
        <taxon>Propionibacteriales</taxon>
        <taxon>Nocardioidaceae</taxon>
        <taxon>Nocardioides</taxon>
    </lineage>
</organism>
<evidence type="ECO:0000256" key="6">
    <source>
        <dbReference type="RuleBase" id="RU362042"/>
    </source>
</evidence>
<feature type="compositionally biased region" description="Acidic residues" evidence="7">
    <location>
        <begin position="1"/>
        <end position="12"/>
    </location>
</feature>
<evidence type="ECO:0000313" key="10">
    <source>
        <dbReference type="Proteomes" id="UP001501495"/>
    </source>
</evidence>
<dbReference type="RefSeq" id="WP_344735444.1">
    <property type="nucleotide sequence ID" value="NZ_BAAAZH010000035.1"/>
</dbReference>
<dbReference type="InterPro" id="IPR019758">
    <property type="entry name" value="Pept_S26A_signal_pept_1_CS"/>
</dbReference>
<keyword evidence="6" id="KW-0472">Membrane</keyword>
<feature type="domain" description="Peptidase S26" evidence="8">
    <location>
        <begin position="74"/>
        <end position="281"/>
    </location>
</feature>
<protein>
    <recommendedName>
        <fullName evidence="4 6">Signal peptidase I</fullName>
        <ecNumber evidence="4 6">3.4.21.89</ecNumber>
    </recommendedName>
</protein>
<dbReference type="SUPFAM" id="SSF51306">
    <property type="entry name" value="LexA/Signal peptidase"/>
    <property type="match status" value="1"/>
</dbReference>
<evidence type="ECO:0000256" key="3">
    <source>
        <dbReference type="ARBA" id="ARBA00009370"/>
    </source>
</evidence>
<reference evidence="10" key="1">
    <citation type="journal article" date="2019" name="Int. J. Syst. Evol. Microbiol.">
        <title>The Global Catalogue of Microorganisms (GCM) 10K type strain sequencing project: providing services to taxonomists for standard genome sequencing and annotation.</title>
        <authorList>
            <consortium name="The Broad Institute Genomics Platform"/>
            <consortium name="The Broad Institute Genome Sequencing Center for Infectious Disease"/>
            <person name="Wu L."/>
            <person name="Ma J."/>
        </authorList>
    </citation>
    <scope>NUCLEOTIDE SEQUENCE [LARGE SCALE GENOMIC DNA]</scope>
    <source>
        <strain evidence="10">JCM 16703</strain>
    </source>
</reference>
<comment type="catalytic activity">
    <reaction evidence="1 6">
        <text>Cleavage of hydrophobic, N-terminal signal or leader sequences from secreted and periplasmic proteins.</text>
        <dbReference type="EC" id="3.4.21.89"/>
    </reaction>
</comment>
<name>A0ABP7Y1E3_9ACTN</name>
<proteinExistence type="inferred from homology"/>
<comment type="similarity">
    <text evidence="3 6">Belongs to the peptidase S26 family.</text>
</comment>
<evidence type="ECO:0000256" key="4">
    <source>
        <dbReference type="ARBA" id="ARBA00013208"/>
    </source>
</evidence>
<dbReference type="Gene3D" id="2.10.109.10">
    <property type="entry name" value="Umud Fragment, subunit A"/>
    <property type="match status" value="1"/>
</dbReference>
<dbReference type="PANTHER" id="PTHR43390:SF1">
    <property type="entry name" value="CHLOROPLAST PROCESSING PEPTIDASE"/>
    <property type="match status" value="1"/>
</dbReference>
<comment type="caution">
    <text evidence="9">The sequence shown here is derived from an EMBL/GenBank/DDBJ whole genome shotgun (WGS) entry which is preliminary data.</text>
</comment>
<evidence type="ECO:0000313" key="9">
    <source>
        <dbReference type="EMBL" id="GAA4129237.1"/>
    </source>
</evidence>
<dbReference type="PRINTS" id="PR00727">
    <property type="entry name" value="LEADERPTASE"/>
</dbReference>
<keyword evidence="6" id="KW-1133">Transmembrane helix</keyword>
<keyword evidence="5 6" id="KW-0378">Hydrolase</keyword>
<gene>
    <name evidence="9" type="ORF">GCM10022215_41510</name>
</gene>
<feature type="transmembrane region" description="Helical" evidence="6">
    <location>
        <begin position="77"/>
        <end position="99"/>
    </location>
</feature>
<dbReference type="InterPro" id="IPR036286">
    <property type="entry name" value="LexA/Signal_pep-like_sf"/>
</dbReference>
<dbReference type="PANTHER" id="PTHR43390">
    <property type="entry name" value="SIGNAL PEPTIDASE I"/>
    <property type="match status" value="1"/>
</dbReference>
<dbReference type="InterPro" id="IPR000223">
    <property type="entry name" value="Pept_S26A_signal_pept_1"/>
</dbReference>
<dbReference type="EC" id="3.4.21.89" evidence="4 6"/>
<feature type="compositionally biased region" description="Low complexity" evidence="7">
    <location>
        <begin position="17"/>
        <end position="63"/>
    </location>
</feature>
<dbReference type="Proteomes" id="UP001501495">
    <property type="component" value="Unassembled WGS sequence"/>
</dbReference>
<keyword evidence="6" id="KW-0645">Protease</keyword>
<evidence type="ECO:0000256" key="1">
    <source>
        <dbReference type="ARBA" id="ARBA00000677"/>
    </source>
</evidence>
<feature type="region of interest" description="Disordered" evidence="7">
    <location>
        <begin position="1"/>
        <end position="65"/>
    </location>
</feature>